<accession>A0A5N6K3G3</accession>
<comment type="caution">
    <text evidence="2">The sequence shown here is derived from an EMBL/GenBank/DDBJ whole genome shotgun (WGS) entry which is preliminary data.</text>
</comment>
<dbReference type="EMBL" id="VIGI01000008">
    <property type="protein sequence ID" value="KAB8296851.1"/>
    <property type="molecule type" value="Genomic_DNA"/>
</dbReference>
<dbReference type="Gene3D" id="3.40.50.1820">
    <property type="entry name" value="alpha/beta hydrolase"/>
    <property type="match status" value="1"/>
</dbReference>
<proteinExistence type="predicted"/>
<dbReference type="SUPFAM" id="SSF53474">
    <property type="entry name" value="alpha/beta-Hydrolases"/>
    <property type="match status" value="1"/>
</dbReference>
<gene>
    <name evidence="2" type="ORF">EYC80_002262</name>
</gene>
<dbReference type="AlphaFoldDB" id="A0A5N6K3G3"/>
<dbReference type="InterPro" id="IPR052897">
    <property type="entry name" value="Sec-Metab_Biosynth_Hydrolase"/>
</dbReference>
<dbReference type="PANTHER" id="PTHR37017">
    <property type="entry name" value="AB HYDROLASE-1 DOMAIN-CONTAINING PROTEIN-RELATED"/>
    <property type="match status" value="1"/>
</dbReference>
<sequence>MNQTAPSFIFFQATRRLSYNQNPIANIAPTTLLVPGFWEGPTVFEQVMLRVQEFEIGIKTKVAALPSTGTSSPENPNMNDGIAAFHSIVQALMNDEKDVLMVLHSSGGFIGASAIEGLIVKARTEKALKGGVAKLVLLAAAIFPEGSSYGLFTILNHRWSGGWHHLLCHPAEASLQRPK</sequence>
<reference evidence="2 3" key="1">
    <citation type="submission" date="2019-06" db="EMBL/GenBank/DDBJ databases">
        <title>Genome Sequence of the Brown Rot Fungal Pathogen Monilinia laxa.</title>
        <authorList>
            <person name="De Miccolis Angelini R.M."/>
            <person name="Landi L."/>
            <person name="Abate D."/>
            <person name="Pollastro S."/>
            <person name="Romanazzi G."/>
            <person name="Faretra F."/>
        </authorList>
    </citation>
    <scope>NUCLEOTIDE SEQUENCE [LARGE SCALE GENOMIC DNA]</scope>
    <source>
        <strain evidence="2 3">Mlax316</strain>
    </source>
</reference>
<dbReference type="OrthoDB" id="408373at2759"/>
<evidence type="ECO:0000259" key="1">
    <source>
        <dbReference type="Pfam" id="PF12697"/>
    </source>
</evidence>
<dbReference type="PANTHER" id="PTHR37017:SF3">
    <property type="entry name" value="AB HYDROLASE-1 DOMAIN-CONTAINING PROTEIN"/>
    <property type="match status" value="1"/>
</dbReference>
<dbReference type="InterPro" id="IPR000073">
    <property type="entry name" value="AB_hydrolase_1"/>
</dbReference>
<evidence type="ECO:0000313" key="3">
    <source>
        <dbReference type="Proteomes" id="UP000326757"/>
    </source>
</evidence>
<name>A0A5N6K3G3_MONLA</name>
<dbReference type="Proteomes" id="UP000326757">
    <property type="component" value="Unassembled WGS sequence"/>
</dbReference>
<evidence type="ECO:0000313" key="2">
    <source>
        <dbReference type="EMBL" id="KAB8296851.1"/>
    </source>
</evidence>
<protein>
    <recommendedName>
        <fullName evidence="1">AB hydrolase-1 domain-containing protein</fullName>
    </recommendedName>
</protein>
<keyword evidence="3" id="KW-1185">Reference proteome</keyword>
<dbReference type="InterPro" id="IPR029058">
    <property type="entry name" value="AB_hydrolase_fold"/>
</dbReference>
<organism evidence="2 3">
    <name type="scientific">Monilinia laxa</name>
    <name type="common">Brown rot fungus</name>
    <name type="synonym">Sclerotinia laxa</name>
    <dbReference type="NCBI Taxonomy" id="61186"/>
    <lineage>
        <taxon>Eukaryota</taxon>
        <taxon>Fungi</taxon>
        <taxon>Dikarya</taxon>
        <taxon>Ascomycota</taxon>
        <taxon>Pezizomycotina</taxon>
        <taxon>Leotiomycetes</taxon>
        <taxon>Helotiales</taxon>
        <taxon>Sclerotiniaceae</taxon>
        <taxon>Monilinia</taxon>
    </lineage>
</organism>
<dbReference type="Pfam" id="PF12697">
    <property type="entry name" value="Abhydrolase_6"/>
    <property type="match status" value="1"/>
</dbReference>
<feature type="domain" description="AB hydrolase-1" evidence="1">
    <location>
        <begin position="32"/>
        <end position="160"/>
    </location>
</feature>